<dbReference type="Gene3D" id="1.10.10.10">
    <property type="entry name" value="Winged helix-like DNA-binding domain superfamily/Winged helix DNA-binding domain"/>
    <property type="match status" value="1"/>
</dbReference>
<sequence>MPRPAQSQNTAPVAGNPFVSISHSQAGPANPHAGPPVHGRFQPNKKQIDTPIHLIYSVRKINEGPVNATGQILTLLRDSGPASRADLVRATGLSSAGLTKIATSLMQQGILDERQVDNHSGPGRPPVALSLRSDARYVIGIHLSAGRTRVVIADVLLNVVAEDGFTFDLNMPVEALVDRTAQIATQLIDTSRLPRNRLIGIGVGLPGGVDRARRVNIHSSFTNWTNVPFAALFEERLGLPAILEHNATAIALAETQYGRNRSSARTLHVFMGRGIGAGLAQGAHSTERGAARGPVEIGHIVLDPEGPPCRCGGRGCLETYFSEQPILQCIGLDAVPPEGLIARAMESEAWPDLYQRFLQALSTAVTLLSPDSVGLGGHLHSAPEQLLTDLRRDLPRRVMPQQREGLTINRTGLDKPIGARGAACIGLEAFFYRTGPAPLLSTAHMEPA</sequence>
<evidence type="ECO:0000313" key="3">
    <source>
        <dbReference type="EMBL" id="MBY8917052.1"/>
    </source>
</evidence>
<evidence type="ECO:0000256" key="1">
    <source>
        <dbReference type="ARBA" id="ARBA00006479"/>
    </source>
</evidence>
<name>A0ABS7R7Z2_9HYPH</name>
<reference evidence="3 4" key="1">
    <citation type="submission" date="2021-06" db="EMBL/GenBank/DDBJ databases">
        <title>Nitratireductor porphyridii sp. nov., isolated from a small marine red alga, Porphyridium purpureum in South Korea.</title>
        <authorList>
            <person name="Kim K.H."/>
            <person name="Kristyanto S."/>
            <person name="Jeon C.O."/>
        </authorList>
    </citation>
    <scope>NUCLEOTIDE SEQUENCE [LARGE SCALE GENOMIC DNA]</scope>
    <source>
        <strain evidence="3 4">R6</strain>
    </source>
</reference>
<dbReference type="SUPFAM" id="SSF53067">
    <property type="entry name" value="Actin-like ATPase domain"/>
    <property type="match status" value="1"/>
</dbReference>
<evidence type="ECO:0000256" key="2">
    <source>
        <dbReference type="SAM" id="MobiDB-lite"/>
    </source>
</evidence>
<dbReference type="Proteomes" id="UP000777661">
    <property type="component" value="Unassembled WGS sequence"/>
</dbReference>
<gene>
    <name evidence="3" type="ORF">KVG22_10670</name>
</gene>
<dbReference type="EMBL" id="JAHSQO010000003">
    <property type="protein sequence ID" value="MBY8917052.1"/>
    <property type="molecule type" value="Genomic_DNA"/>
</dbReference>
<accession>A0ABS7R7Z2</accession>
<comment type="caution">
    <text evidence="3">The sequence shown here is derived from an EMBL/GenBank/DDBJ whole genome shotgun (WGS) entry which is preliminary data.</text>
</comment>
<evidence type="ECO:0000313" key="4">
    <source>
        <dbReference type="Proteomes" id="UP000777661"/>
    </source>
</evidence>
<dbReference type="InterPro" id="IPR043129">
    <property type="entry name" value="ATPase_NBD"/>
</dbReference>
<comment type="similarity">
    <text evidence="1">Belongs to the ROK (NagC/XylR) family.</text>
</comment>
<feature type="region of interest" description="Disordered" evidence="2">
    <location>
        <begin position="1"/>
        <end position="46"/>
    </location>
</feature>
<proteinExistence type="inferred from homology"/>
<dbReference type="PANTHER" id="PTHR18964">
    <property type="entry name" value="ROK (REPRESSOR, ORF, KINASE) FAMILY"/>
    <property type="match status" value="1"/>
</dbReference>
<dbReference type="InterPro" id="IPR036390">
    <property type="entry name" value="WH_DNA-bd_sf"/>
</dbReference>
<protein>
    <submittedName>
        <fullName evidence="3">ROK family protein</fullName>
    </submittedName>
</protein>
<feature type="compositionally biased region" description="Polar residues" evidence="2">
    <location>
        <begin position="1"/>
        <end position="11"/>
    </location>
</feature>
<dbReference type="PANTHER" id="PTHR18964:SF149">
    <property type="entry name" value="BIFUNCTIONAL UDP-N-ACETYLGLUCOSAMINE 2-EPIMERASE_N-ACETYLMANNOSAMINE KINASE"/>
    <property type="match status" value="1"/>
</dbReference>
<dbReference type="Gene3D" id="3.30.420.40">
    <property type="match status" value="2"/>
</dbReference>
<dbReference type="SUPFAM" id="SSF46785">
    <property type="entry name" value="Winged helix' DNA-binding domain"/>
    <property type="match status" value="1"/>
</dbReference>
<dbReference type="InterPro" id="IPR036388">
    <property type="entry name" value="WH-like_DNA-bd_sf"/>
</dbReference>
<organism evidence="3 4">
    <name type="scientific">Nitratireductor rhodophyticola</name>
    <dbReference type="NCBI Taxonomy" id="2854036"/>
    <lineage>
        <taxon>Bacteria</taxon>
        <taxon>Pseudomonadati</taxon>
        <taxon>Pseudomonadota</taxon>
        <taxon>Alphaproteobacteria</taxon>
        <taxon>Hyphomicrobiales</taxon>
        <taxon>Phyllobacteriaceae</taxon>
        <taxon>Nitratireductor</taxon>
    </lineage>
</organism>
<dbReference type="InterPro" id="IPR000600">
    <property type="entry name" value="ROK"/>
</dbReference>
<dbReference type="Pfam" id="PF00480">
    <property type="entry name" value="ROK"/>
    <property type="match status" value="1"/>
</dbReference>
<keyword evidence="4" id="KW-1185">Reference proteome</keyword>
<dbReference type="RefSeq" id="WP_223004723.1">
    <property type="nucleotide sequence ID" value="NZ_JAHSQO010000003.1"/>
</dbReference>